<proteinExistence type="predicted"/>
<dbReference type="InterPro" id="IPR015854">
    <property type="entry name" value="ABC_transpr_LolD-like"/>
</dbReference>
<dbReference type="InterPro" id="IPR003439">
    <property type="entry name" value="ABC_transporter-like_ATP-bd"/>
</dbReference>
<evidence type="ECO:0000256" key="1">
    <source>
        <dbReference type="ARBA" id="ARBA00022741"/>
    </source>
</evidence>
<keyword evidence="5" id="KW-1185">Reference proteome</keyword>
<dbReference type="Proteomes" id="UP001410795">
    <property type="component" value="Unassembled WGS sequence"/>
</dbReference>
<name>A0ABP7B2K4_9MICO</name>
<dbReference type="Pfam" id="PF00005">
    <property type="entry name" value="ABC_tran"/>
    <property type="match status" value="1"/>
</dbReference>
<dbReference type="PANTHER" id="PTHR24220:SF676">
    <property type="entry name" value="OLIGOPEPTIDE TRANSPORT ATP-BINDING PROTEIN AMIE"/>
    <property type="match status" value="1"/>
</dbReference>
<reference evidence="5" key="1">
    <citation type="journal article" date="2019" name="Int. J. Syst. Evol. Microbiol.">
        <title>The Global Catalogue of Microorganisms (GCM) 10K type strain sequencing project: providing services to taxonomists for standard genome sequencing and annotation.</title>
        <authorList>
            <consortium name="The Broad Institute Genomics Platform"/>
            <consortium name="The Broad Institute Genome Sequencing Center for Infectious Disease"/>
            <person name="Wu L."/>
            <person name="Ma J."/>
        </authorList>
    </citation>
    <scope>NUCLEOTIDE SEQUENCE [LARGE SCALE GENOMIC DNA]</scope>
    <source>
        <strain evidence="5">JCM 16546</strain>
    </source>
</reference>
<gene>
    <name evidence="4" type="ORF">GCM10022202_01880</name>
</gene>
<dbReference type="EMBL" id="BAAAYV010000002">
    <property type="protein sequence ID" value="GAA3646242.1"/>
    <property type="molecule type" value="Genomic_DNA"/>
</dbReference>
<keyword evidence="1" id="KW-0547">Nucleotide-binding</keyword>
<dbReference type="Gene3D" id="3.40.50.300">
    <property type="entry name" value="P-loop containing nucleotide triphosphate hydrolases"/>
    <property type="match status" value="1"/>
</dbReference>
<dbReference type="SUPFAM" id="SSF52540">
    <property type="entry name" value="P-loop containing nucleoside triphosphate hydrolases"/>
    <property type="match status" value="1"/>
</dbReference>
<dbReference type="PROSITE" id="PS00211">
    <property type="entry name" value="ABC_TRANSPORTER_1"/>
    <property type="match status" value="1"/>
</dbReference>
<comment type="caution">
    <text evidence="4">The sequence shown here is derived from an EMBL/GenBank/DDBJ whole genome shotgun (WGS) entry which is preliminary data.</text>
</comment>
<sequence length="259" mass="27230">MFRVPDDPVNAVVCDDLSVSRWGHGPETRAVDGVTFTLPSAGTLCVSGATGAGKSSLLGVLAGRGDDTLTVAGGDARVSGISVLRRGRDRRVLTYRVGYLPQGAGASLPARLSVGETIAEPITSRTRRANTRAVSVRVAALLDEMHLPLGAADKFPFELSAGMRQRVAFARALVLDPRILVADEPLANIDLEVRHVVFDAIVRRRQEWGMAALVATNDGSLVRELGAAELTLRGGHVVAQNPGGLVAWSADTPGRAPVS</sequence>
<dbReference type="InterPro" id="IPR003593">
    <property type="entry name" value="AAA+_ATPase"/>
</dbReference>
<protein>
    <recommendedName>
        <fullName evidence="3">ABC transporter domain-containing protein</fullName>
    </recommendedName>
</protein>
<dbReference type="InterPro" id="IPR027417">
    <property type="entry name" value="P-loop_NTPase"/>
</dbReference>
<dbReference type="PANTHER" id="PTHR24220">
    <property type="entry name" value="IMPORT ATP-BINDING PROTEIN"/>
    <property type="match status" value="1"/>
</dbReference>
<dbReference type="SMART" id="SM00382">
    <property type="entry name" value="AAA"/>
    <property type="match status" value="1"/>
</dbReference>
<organism evidence="4 5">
    <name type="scientific">Microbacterium marinilacus</name>
    <dbReference type="NCBI Taxonomy" id="415209"/>
    <lineage>
        <taxon>Bacteria</taxon>
        <taxon>Bacillati</taxon>
        <taxon>Actinomycetota</taxon>
        <taxon>Actinomycetes</taxon>
        <taxon>Micrococcales</taxon>
        <taxon>Microbacteriaceae</taxon>
        <taxon>Microbacterium</taxon>
    </lineage>
</organism>
<keyword evidence="2" id="KW-0067">ATP-binding</keyword>
<dbReference type="InterPro" id="IPR017871">
    <property type="entry name" value="ABC_transporter-like_CS"/>
</dbReference>
<feature type="domain" description="ABC transporter" evidence="3">
    <location>
        <begin position="12"/>
        <end position="259"/>
    </location>
</feature>
<dbReference type="PROSITE" id="PS50893">
    <property type="entry name" value="ABC_TRANSPORTER_2"/>
    <property type="match status" value="1"/>
</dbReference>
<evidence type="ECO:0000313" key="5">
    <source>
        <dbReference type="Proteomes" id="UP001410795"/>
    </source>
</evidence>
<evidence type="ECO:0000259" key="3">
    <source>
        <dbReference type="PROSITE" id="PS50893"/>
    </source>
</evidence>
<evidence type="ECO:0000313" key="4">
    <source>
        <dbReference type="EMBL" id="GAA3646242.1"/>
    </source>
</evidence>
<evidence type="ECO:0000256" key="2">
    <source>
        <dbReference type="ARBA" id="ARBA00022840"/>
    </source>
</evidence>
<accession>A0ABP7B2K4</accession>
<dbReference type="RefSeq" id="WP_221857599.1">
    <property type="nucleotide sequence ID" value="NZ_BAAAYV010000002.1"/>
</dbReference>